<feature type="region of interest" description="Disordered" evidence="2">
    <location>
        <begin position="109"/>
        <end position="159"/>
    </location>
</feature>
<gene>
    <name evidence="3" type="ORF">Ctob_007233</name>
</gene>
<dbReference type="AlphaFoldDB" id="A0A0M0LPN2"/>
<evidence type="ECO:0000256" key="2">
    <source>
        <dbReference type="SAM" id="MobiDB-lite"/>
    </source>
</evidence>
<accession>A0A0M0LPN2</accession>
<feature type="region of interest" description="Disordered" evidence="2">
    <location>
        <begin position="428"/>
        <end position="457"/>
    </location>
</feature>
<evidence type="ECO:0000313" key="3">
    <source>
        <dbReference type="EMBL" id="KOO52946.1"/>
    </source>
</evidence>
<reference evidence="4" key="1">
    <citation type="journal article" date="2015" name="PLoS Genet.">
        <title>Genome Sequence and Transcriptome Analyses of Chrysochromulina tobin: Metabolic Tools for Enhanced Algal Fitness in the Prominent Order Prymnesiales (Haptophyceae).</title>
        <authorList>
            <person name="Hovde B.T."/>
            <person name="Deodato C.R."/>
            <person name="Hunsperger H.M."/>
            <person name="Ryken S.A."/>
            <person name="Yost W."/>
            <person name="Jha R.K."/>
            <person name="Patterson J."/>
            <person name="Monnat R.J. Jr."/>
            <person name="Barlow S.B."/>
            <person name="Starkenburg S.R."/>
            <person name="Cattolico R.A."/>
        </authorList>
    </citation>
    <scope>NUCLEOTIDE SEQUENCE</scope>
    <source>
        <strain evidence="4">CCMP291</strain>
    </source>
</reference>
<organism evidence="3 4">
    <name type="scientific">Chrysochromulina tobinii</name>
    <dbReference type="NCBI Taxonomy" id="1460289"/>
    <lineage>
        <taxon>Eukaryota</taxon>
        <taxon>Haptista</taxon>
        <taxon>Haptophyta</taxon>
        <taxon>Prymnesiophyceae</taxon>
        <taxon>Prymnesiales</taxon>
        <taxon>Chrysochromulinaceae</taxon>
        <taxon>Chrysochromulina</taxon>
    </lineage>
</organism>
<comment type="caution">
    <text evidence="3">The sequence shown here is derived from an EMBL/GenBank/DDBJ whole genome shotgun (WGS) entry which is preliminary data.</text>
</comment>
<name>A0A0M0LPN2_9EUKA</name>
<feature type="compositionally biased region" description="Gly residues" evidence="2">
    <location>
        <begin position="768"/>
        <end position="780"/>
    </location>
</feature>
<evidence type="ECO:0000256" key="1">
    <source>
        <dbReference type="SAM" id="Coils"/>
    </source>
</evidence>
<feature type="region of interest" description="Disordered" evidence="2">
    <location>
        <begin position="333"/>
        <end position="374"/>
    </location>
</feature>
<feature type="region of interest" description="Disordered" evidence="2">
    <location>
        <begin position="590"/>
        <end position="830"/>
    </location>
</feature>
<keyword evidence="4" id="KW-1185">Reference proteome</keyword>
<feature type="compositionally biased region" description="Basic and acidic residues" evidence="2">
    <location>
        <begin position="811"/>
        <end position="820"/>
    </location>
</feature>
<keyword evidence="1" id="KW-0175">Coiled coil</keyword>
<feature type="compositionally biased region" description="Basic and acidic residues" evidence="2">
    <location>
        <begin position="428"/>
        <end position="437"/>
    </location>
</feature>
<protein>
    <submittedName>
        <fullName evidence="3">Uncharacterized protein</fullName>
    </submittedName>
</protein>
<feature type="compositionally biased region" description="Low complexity" evidence="2">
    <location>
        <begin position="602"/>
        <end position="611"/>
    </location>
</feature>
<proteinExistence type="predicted"/>
<feature type="compositionally biased region" description="Low complexity" evidence="2">
    <location>
        <begin position="123"/>
        <end position="138"/>
    </location>
</feature>
<feature type="compositionally biased region" description="Polar residues" evidence="2">
    <location>
        <begin position="338"/>
        <end position="348"/>
    </location>
</feature>
<feature type="compositionally biased region" description="Basic and acidic residues" evidence="2">
    <location>
        <begin position="749"/>
        <end position="760"/>
    </location>
</feature>
<evidence type="ECO:0000313" key="4">
    <source>
        <dbReference type="Proteomes" id="UP000037460"/>
    </source>
</evidence>
<feature type="compositionally biased region" description="Gly residues" evidence="2">
    <location>
        <begin position="640"/>
        <end position="654"/>
    </location>
</feature>
<sequence length="845" mass="89010">MVALRHPFAAENLAALAIKICAANYDPLSSCVGLKQAASANGGGSPAASYYSAELLALPSRLLQVHPELRPPATALLADPLLRAHRCFFAESAERCHESARNLCELSNGRSAGGQPELQSPTSSAPADSLASVAAAPAHTTKGRRAGGHSDAVLGGHLDADGGGASGSAAADNGELHRWEASLALRLAEYQMACMHATLLEEAAEARYSRDALLARVEADFEAERRVERRLLRDEMEAMERFAYESMREVLLRHGQLDAREASLVARSSAILGAVGAPTDAERAVAAAAAGGLLYVPRRGRETTGEPGTAVDAEVSVPWASISSSISILAQPARHTPSRLTPSPSESLPSKDGSVGLPSKDGSVDRENGVASPSPALRAASTALHDATAAAATHAATHNALPAAGTSVPPIVGGIPGWAEAIRELAGRDSTEPRAHSCEVGADEEPRASSDRGGSSKLEELKPLELLRSLREAEEMLHARELQVHALKQMKKREEQIKLISRHVRSIATRAFEGWRRALLHSRAERALASKDEQIAQLSARLRRMAAAITDGEDRNTALAAAAEVLSLIMHDGTMGSPVELAEVGGVADERSRKVGSATKASSSSYQHASSKPPLRRNSSGHVASPLGEGLTLFERGGHGGHFGAGGSREGGPGSTCFGENGREAAREANGPAAAEQRSRSLGKQRSRELQLQADSEQGARSPGGLYERGLKQRQKREAAISRRRREREAAEIANCTFKPLTQTASDAPGREGTRERLRGDTSSPLPGGEGGKGPRGGGNNMRVEKGLEIEPPAHGVTGRRNGLNSPLAHTHIEAAEHSMHGSSSGIWGAQLDDSHRTLMTTDDH</sequence>
<dbReference type="EMBL" id="JWZX01000447">
    <property type="protein sequence ID" value="KOO52946.1"/>
    <property type="molecule type" value="Genomic_DNA"/>
</dbReference>
<feature type="coiled-coil region" evidence="1">
    <location>
        <begin position="521"/>
        <end position="548"/>
    </location>
</feature>
<dbReference type="Proteomes" id="UP000037460">
    <property type="component" value="Unassembled WGS sequence"/>
</dbReference>
<feature type="compositionally biased region" description="Basic and acidic residues" evidence="2">
    <location>
        <begin position="716"/>
        <end position="731"/>
    </location>
</feature>